<keyword evidence="2" id="KW-1185">Reference proteome</keyword>
<accession>A0ABD2GVB2</accession>
<sequence>MSIRGRHTDGGSLLLCTALIKLEHNYPFGLKTIKRWRLIQSDWPVCVYLSGWQSLSTIQNVDWDHDRSSIPSLANPLSAS</sequence>
<proteinExistence type="predicted"/>
<name>A0ABD2GVB2_PAGBO</name>
<dbReference type="EMBL" id="JBIYXZ010002075">
    <property type="protein sequence ID" value="KAL3057385.1"/>
    <property type="molecule type" value="Genomic_DNA"/>
</dbReference>
<protein>
    <submittedName>
        <fullName evidence="1">Uncharacterized protein</fullName>
    </submittedName>
</protein>
<gene>
    <name evidence="1" type="ORF">OYC64_007793</name>
</gene>
<evidence type="ECO:0000313" key="1">
    <source>
        <dbReference type="EMBL" id="KAL3057385.1"/>
    </source>
</evidence>
<reference evidence="1 2" key="2">
    <citation type="journal article" date="2024" name="G3 (Bethesda)">
        <title>The genome of the cryopelagic Antarctic bald notothen, Trematomus borchgrevinki.</title>
        <authorList>
            <person name="Rayamajhi N."/>
            <person name="Rivera-Colon A.G."/>
            <person name="Minhas B.F."/>
            <person name="Cheng C.C."/>
            <person name="Catchen J.M."/>
        </authorList>
    </citation>
    <scope>NUCLEOTIDE SEQUENCE [LARGE SCALE GENOMIC DNA]</scope>
    <source>
        <strain evidence="1">AGRC-2024</strain>
    </source>
</reference>
<dbReference type="AlphaFoldDB" id="A0ABD2GVB2"/>
<organism evidence="1 2">
    <name type="scientific">Pagothenia borchgrevinki</name>
    <name type="common">Bald rockcod</name>
    <name type="synonym">Trematomus borchgrevinki</name>
    <dbReference type="NCBI Taxonomy" id="8213"/>
    <lineage>
        <taxon>Eukaryota</taxon>
        <taxon>Metazoa</taxon>
        <taxon>Chordata</taxon>
        <taxon>Craniata</taxon>
        <taxon>Vertebrata</taxon>
        <taxon>Euteleostomi</taxon>
        <taxon>Actinopterygii</taxon>
        <taxon>Neopterygii</taxon>
        <taxon>Teleostei</taxon>
        <taxon>Neoteleostei</taxon>
        <taxon>Acanthomorphata</taxon>
        <taxon>Eupercaria</taxon>
        <taxon>Perciformes</taxon>
        <taxon>Notothenioidei</taxon>
        <taxon>Nototheniidae</taxon>
        <taxon>Pagothenia</taxon>
    </lineage>
</organism>
<comment type="caution">
    <text evidence="1">The sequence shown here is derived from an EMBL/GenBank/DDBJ whole genome shotgun (WGS) entry which is preliminary data.</text>
</comment>
<evidence type="ECO:0000313" key="2">
    <source>
        <dbReference type="Proteomes" id="UP001619887"/>
    </source>
</evidence>
<dbReference type="Proteomes" id="UP001619887">
    <property type="component" value="Unassembled WGS sequence"/>
</dbReference>
<reference evidence="1 2" key="1">
    <citation type="journal article" date="2022" name="G3 (Bethesda)">
        <title>Evaluating Illumina-, Nanopore-, and PacBio-based genome assembly strategies with the bald notothen, Trematomus borchgrevinki.</title>
        <authorList>
            <person name="Rayamajhi N."/>
            <person name="Cheng C.C."/>
            <person name="Catchen J.M."/>
        </authorList>
    </citation>
    <scope>NUCLEOTIDE SEQUENCE [LARGE SCALE GENOMIC DNA]</scope>
    <source>
        <strain evidence="1">AGRC-2024</strain>
    </source>
</reference>